<accession>A0A7S7YF04</accession>
<reference evidence="1 2" key="1">
    <citation type="submission" date="2020-09" db="EMBL/GenBank/DDBJ databases">
        <authorList>
            <person name="Zhang R."/>
            <person name="Garcia K."/>
            <person name="Ogata H."/>
        </authorList>
    </citation>
    <scope>NUCLEOTIDE SEQUENCE [LARGE SCALE GENOMIC DNA]</scope>
    <source>
        <strain evidence="2">stheno</strain>
    </source>
</reference>
<evidence type="ECO:0000313" key="1">
    <source>
        <dbReference type="EMBL" id="QPB44591.1"/>
    </source>
</evidence>
<dbReference type="Proteomes" id="UP001162098">
    <property type="component" value="Segment"/>
</dbReference>
<dbReference type="KEGG" id="vg:80543787"/>
<dbReference type="InterPro" id="IPR046341">
    <property type="entry name" value="SET_dom_sf"/>
</dbReference>
<dbReference type="EMBL" id="MW018138">
    <property type="protein sequence ID" value="QPB44591.1"/>
    <property type="molecule type" value="Genomic_DNA"/>
</dbReference>
<evidence type="ECO:0000313" key="2">
    <source>
        <dbReference type="Proteomes" id="UP001162098"/>
    </source>
</evidence>
<protein>
    <submittedName>
        <fullName evidence="1">Uncharacterized protein</fullName>
    </submittedName>
</protein>
<keyword evidence="2" id="KW-1185">Reference proteome</keyword>
<proteinExistence type="predicted"/>
<dbReference type="Gene3D" id="2.170.270.10">
    <property type="entry name" value="SET domain"/>
    <property type="match status" value="1"/>
</dbReference>
<name>A0A7S7YF04_9VIRU</name>
<sequence>MKRTIEYIIIEDDEDVCNNKHHKPSVEEEEEEDIIDLNDMPGTQIVPRPQNIEHRDDWMLYMRYNHAIGFSTIVSAERGAFTSVDLPAGVCLGRMPTQQEDSASASRYVLHRSGGDQNQQEIVDAPYPEHGNWLRCINQSDLSNSSNVGITETGHFVTLCPVQAWAELFCEQINRV</sequence>
<organism evidence="1 2">
    <name type="scientific">Medusavirus stheno T3</name>
    <dbReference type="NCBI Taxonomy" id="3069717"/>
    <lineage>
        <taxon>Viruses</taxon>
        <taxon>Varidnaviria</taxon>
        <taxon>Bamfordvirae</taxon>
        <taxon>Nucleocytoviricota</taxon>
        <taxon>Megaviricetes</taxon>
        <taxon>Mamonoviridae</taxon>
        <taxon>Medusavirus</taxon>
        <taxon>Medusavirus sthenus</taxon>
    </lineage>
</organism>